<organism evidence="8 9">
    <name type="scientific">Austropuccinia psidii MF-1</name>
    <dbReference type="NCBI Taxonomy" id="1389203"/>
    <lineage>
        <taxon>Eukaryota</taxon>
        <taxon>Fungi</taxon>
        <taxon>Dikarya</taxon>
        <taxon>Basidiomycota</taxon>
        <taxon>Pucciniomycotina</taxon>
        <taxon>Pucciniomycetes</taxon>
        <taxon>Pucciniales</taxon>
        <taxon>Sphaerophragmiaceae</taxon>
        <taxon>Austropuccinia</taxon>
    </lineage>
</organism>
<evidence type="ECO:0000256" key="2">
    <source>
        <dbReference type="ARBA" id="ARBA00022737"/>
    </source>
</evidence>
<evidence type="ECO:0000256" key="4">
    <source>
        <dbReference type="ARBA" id="ARBA00022833"/>
    </source>
</evidence>
<dbReference type="GO" id="GO:0008270">
    <property type="term" value="F:zinc ion binding"/>
    <property type="evidence" value="ECO:0007669"/>
    <property type="project" value="UniProtKB-KW"/>
</dbReference>
<dbReference type="OrthoDB" id="8922241at2759"/>
<dbReference type="PANTHER" id="PTHR23235:SF120">
    <property type="entry name" value="KRUPPEL-LIKE FACTOR 15"/>
    <property type="match status" value="1"/>
</dbReference>
<protein>
    <recommendedName>
        <fullName evidence="7">C2H2-type domain-containing protein</fullName>
    </recommendedName>
</protein>
<name>A0A9Q3DPQ8_9BASI</name>
<dbReference type="GO" id="GO:0000978">
    <property type="term" value="F:RNA polymerase II cis-regulatory region sequence-specific DNA binding"/>
    <property type="evidence" value="ECO:0007669"/>
    <property type="project" value="TreeGrafter"/>
</dbReference>
<evidence type="ECO:0000313" key="9">
    <source>
        <dbReference type="Proteomes" id="UP000765509"/>
    </source>
</evidence>
<keyword evidence="9" id="KW-1185">Reference proteome</keyword>
<evidence type="ECO:0000256" key="6">
    <source>
        <dbReference type="SAM" id="MobiDB-lite"/>
    </source>
</evidence>
<dbReference type="EMBL" id="AVOT02019515">
    <property type="protein sequence ID" value="MBW0507124.1"/>
    <property type="molecule type" value="Genomic_DNA"/>
</dbReference>
<feature type="domain" description="C2H2-type" evidence="7">
    <location>
        <begin position="139"/>
        <end position="166"/>
    </location>
</feature>
<feature type="region of interest" description="Disordered" evidence="6">
    <location>
        <begin position="82"/>
        <end position="102"/>
    </location>
</feature>
<keyword evidence="2" id="KW-0677">Repeat</keyword>
<accession>A0A9Q3DPQ8</accession>
<gene>
    <name evidence="8" type="ORF">O181_046839</name>
</gene>
<dbReference type="PROSITE" id="PS00028">
    <property type="entry name" value="ZINC_FINGER_C2H2_1"/>
    <property type="match status" value="1"/>
</dbReference>
<keyword evidence="3 5" id="KW-0863">Zinc-finger</keyword>
<evidence type="ECO:0000259" key="7">
    <source>
        <dbReference type="PROSITE" id="PS50157"/>
    </source>
</evidence>
<dbReference type="FunFam" id="3.30.160.60:FF:000202">
    <property type="entry name" value="Zinc finger protein 574"/>
    <property type="match status" value="1"/>
</dbReference>
<comment type="caution">
    <text evidence="8">The sequence shown here is derived from an EMBL/GenBank/DDBJ whole genome shotgun (WGS) entry which is preliminary data.</text>
</comment>
<dbReference type="Gene3D" id="3.30.160.60">
    <property type="entry name" value="Classic Zinc Finger"/>
    <property type="match status" value="2"/>
</dbReference>
<keyword evidence="1" id="KW-0479">Metal-binding</keyword>
<evidence type="ECO:0000256" key="1">
    <source>
        <dbReference type="ARBA" id="ARBA00022723"/>
    </source>
</evidence>
<dbReference type="SMART" id="SM00355">
    <property type="entry name" value="ZnF_C2H2"/>
    <property type="match status" value="2"/>
</dbReference>
<reference evidence="8" key="1">
    <citation type="submission" date="2021-03" db="EMBL/GenBank/DDBJ databases">
        <title>Draft genome sequence of rust myrtle Austropuccinia psidii MF-1, a brazilian biotype.</title>
        <authorList>
            <person name="Quecine M.C."/>
            <person name="Pachon D.M.R."/>
            <person name="Bonatelli M.L."/>
            <person name="Correr F.H."/>
            <person name="Franceschini L.M."/>
            <person name="Leite T.F."/>
            <person name="Margarido G.R.A."/>
            <person name="Almeida C.A."/>
            <person name="Ferrarezi J.A."/>
            <person name="Labate C.A."/>
        </authorList>
    </citation>
    <scope>NUCLEOTIDE SEQUENCE</scope>
    <source>
        <strain evidence="8">MF-1</strain>
    </source>
</reference>
<dbReference type="SUPFAM" id="SSF57667">
    <property type="entry name" value="beta-beta-alpha zinc fingers"/>
    <property type="match status" value="1"/>
</dbReference>
<dbReference type="InterPro" id="IPR013087">
    <property type="entry name" value="Znf_C2H2_type"/>
</dbReference>
<dbReference type="PANTHER" id="PTHR23235">
    <property type="entry name" value="KRUEPPEL-LIKE TRANSCRIPTION FACTOR"/>
    <property type="match status" value="1"/>
</dbReference>
<dbReference type="PROSITE" id="PS50157">
    <property type="entry name" value="ZINC_FINGER_C2H2_2"/>
    <property type="match status" value="2"/>
</dbReference>
<evidence type="ECO:0000313" key="8">
    <source>
        <dbReference type="EMBL" id="MBW0507124.1"/>
    </source>
</evidence>
<dbReference type="GO" id="GO:0032502">
    <property type="term" value="P:developmental process"/>
    <property type="evidence" value="ECO:0007669"/>
    <property type="project" value="UniProtKB-ARBA"/>
</dbReference>
<proteinExistence type="predicted"/>
<dbReference type="AlphaFoldDB" id="A0A9Q3DPQ8"/>
<evidence type="ECO:0000256" key="3">
    <source>
        <dbReference type="ARBA" id="ARBA00022771"/>
    </source>
</evidence>
<dbReference type="Proteomes" id="UP000765509">
    <property type="component" value="Unassembled WGS sequence"/>
</dbReference>
<feature type="domain" description="C2H2-type" evidence="7">
    <location>
        <begin position="167"/>
        <end position="201"/>
    </location>
</feature>
<dbReference type="GO" id="GO:0000981">
    <property type="term" value="F:DNA-binding transcription factor activity, RNA polymerase II-specific"/>
    <property type="evidence" value="ECO:0007669"/>
    <property type="project" value="TreeGrafter"/>
</dbReference>
<dbReference type="InterPro" id="IPR036236">
    <property type="entry name" value="Znf_C2H2_sf"/>
</dbReference>
<evidence type="ECO:0000256" key="5">
    <source>
        <dbReference type="PROSITE-ProRule" id="PRU00042"/>
    </source>
</evidence>
<keyword evidence="4" id="KW-0862">Zinc</keyword>
<dbReference type="Pfam" id="PF00096">
    <property type="entry name" value="zf-C2H2"/>
    <property type="match status" value="2"/>
</dbReference>
<sequence>MNNLQSTSCHNSISSIFPGGHHQSTPPSSFNFNPAAAFSLPSLKIQEIQDLPPSSSSSCSLNSLDALALLVEIEKQAETYLTGSDDEVENSPTYSISHSGDHLENFRPSQRIKLNSIQNVNIKNSNHHLINASSQDKPYKCGLCPKSFTRNYDLTRHKSSHQDQRQHVCKTCGRSFNRRDALSRHNLVRGCGNLSHTNPNRINSLPTAPFVMCKLVQ</sequence>